<name>A0A271IW01_9BACT</name>
<organism evidence="1 2">
    <name type="scientific">Rubrivirga marina</name>
    <dbReference type="NCBI Taxonomy" id="1196024"/>
    <lineage>
        <taxon>Bacteria</taxon>
        <taxon>Pseudomonadati</taxon>
        <taxon>Rhodothermota</taxon>
        <taxon>Rhodothermia</taxon>
        <taxon>Rhodothermales</taxon>
        <taxon>Rubricoccaceae</taxon>
        <taxon>Rubrivirga</taxon>
    </lineage>
</organism>
<proteinExistence type="predicted"/>
<gene>
    <name evidence="1" type="ORF">BSZ37_02660</name>
</gene>
<keyword evidence="2" id="KW-1185">Reference proteome</keyword>
<dbReference type="AlphaFoldDB" id="A0A271IW01"/>
<evidence type="ECO:0000313" key="1">
    <source>
        <dbReference type="EMBL" id="PAP75421.1"/>
    </source>
</evidence>
<dbReference type="OrthoDB" id="6385145at2"/>
<sequence>MFDSPIDRRSALRRLSYVLGGVVSAPLASGLLAGCRTPSGGELASYQYQTLAEGQQQTLAALVDQILPATDTPGASDVGVPQFIDKMLTEWYAPEERDQFLAWLDGLDAQAEGGSFTGLDDEARAAFVAALDAEAFRPSEPAAEAEELDEDVAGVATEGTAAIQEEQENEVAGMQGDLGEAMDDTTGSSQEIVTGEGTVSTGAATPPPAYRQLKELTLAGYYTSEPGATQELQWLAAPGRYDPDVPLSEVGRAWA</sequence>
<protein>
    <recommendedName>
        <fullName evidence="3">Gluconate 2-dehydrogenase subunit 3 family protein</fullName>
    </recommendedName>
</protein>
<evidence type="ECO:0000313" key="2">
    <source>
        <dbReference type="Proteomes" id="UP000216339"/>
    </source>
</evidence>
<comment type="caution">
    <text evidence="1">The sequence shown here is derived from an EMBL/GenBank/DDBJ whole genome shotgun (WGS) entry which is preliminary data.</text>
</comment>
<dbReference type="RefSeq" id="WP_095509055.1">
    <property type="nucleotide sequence ID" value="NZ_MQWD01000001.1"/>
</dbReference>
<dbReference type="Proteomes" id="UP000216339">
    <property type="component" value="Unassembled WGS sequence"/>
</dbReference>
<dbReference type="InterPro" id="IPR027056">
    <property type="entry name" value="Gluconate_2DH_su3"/>
</dbReference>
<dbReference type="EMBL" id="MQWD01000001">
    <property type="protein sequence ID" value="PAP75421.1"/>
    <property type="molecule type" value="Genomic_DNA"/>
</dbReference>
<reference evidence="1 2" key="1">
    <citation type="submission" date="2016-11" db="EMBL/GenBank/DDBJ databases">
        <title>Study of marine rhodopsin-containing bacteria.</title>
        <authorList>
            <person name="Yoshizawa S."/>
            <person name="Kumagai Y."/>
            <person name="Kogure K."/>
        </authorList>
    </citation>
    <scope>NUCLEOTIDE SEQUENCE [LARGE SCALE GENOMIC DNA]</scope>
    <source>
        <strain evidence="1 2">SAORIC-28</strain>
    </source>
</reference>
<dbReference type="Pfam" id="PF13618">
    <property type="entry name" value="Gluconate_2-dh3"/>
    <property type="match status" value="1"/>
</dbReference>
<accession>A0A271IW01</accession>
<evidence type="ECO:0008006" key="3">
    <source>
        <dbReference type="Google" id="ProtNLM"/>
    </source>
</evidence>